<dbReference type="EMBL" id="MU001672">
    <property type="protein sequence ID" value="KAF2460970.1"/>
    <property type="molecule type" value="Genomic_DNA"/>
</dbReference>
<keyword evidence="3" id="KW-1185">Reference proteome</keyword>
<evidence type="ECO:0000313" key="2">
    <source>
        <dbReference type="EMBL" id="KAF2460970.1"/>
    </source>
</evidence>
<sequence>MAVISKIINPFNFFGGGKKAAEEEKEPEIEAVSRTFQVGHPDDKLQVETVSQPSPDFASTWTEHSWPMNIVEPKSAPKEPKPAYDSGFFSMTPSGKSWQPKLEQPSQFDAIPTCSCCSDIVGHGRYLRPRNLSQDVLDEWIAAEEANLSSPERFFSTPGFEFVGGHPLGHANRHHTAGYAPAMDEPAEMKTFVHKTQGTIMQRGFAVAPETRAVTAGFRADCEAARLLREAAMRARAADLRALMAGAAADWKPEAAAPLGVLAAPQYGALLAAGDGDGDGDGPDSVVPAYRSSSSSEDVRIPVSPPKVGETGLKKKVDVEGRIEFADKGEDEDGDEAVCSDDELDEDAETILARINLNRRACNAPEVME</sequence>
<protein>
    <submittedName>
        <fullName evidence="2">Uncharacterized protein</fullName>
    </submittedName>
</protein>
<dbReference type="Proteomes" id="UP000799766">
    <property type="component" value="Unassembled WGS sequence"/>
</dbReference>
<gene>
    <name evidence="2" type="ORF">BDY21DRAFT_376771</name>
</gene>
<dbReference type="AlphaFoldDB" id="A0A6A6PAJ7"/>
<reference evidence="2" key="1">
    <citation type="journal article" date="2020" name="Stud. Mycol.">
        <title>101 Dothideomycetes genomes: a test case for predicting lifestyles and emergence of pathogens.</title>
        <authorList>
            <person name="Haridas S."/>
            <person name="Albert R."/>
            <person name="Binder M."/>
            <person name="Bloem J."/>
            <person name="Labutti K."/>
            <person name="Salamov A."/>
            <person name="Andreopoulos B."/>
            <person name="Baker S."/>
            <person name="Barry K."/>
            <person name="Bills G."/>
            <person name="Bluhm B."/>
            <person name="Cannon C."/>
            <person name="Castanera R."/>
            <person name="Culley D."/>
            <person name="Daum C."/>
            <person name="Ezra D."/>
            <person name="Gonzalez J."/>
            <person name="Henrissat B."/>
            <person name="Kuo A."/>
            <person name="Liang C."/>
            <person name="Lipzen A."/>
            <person name="Lutzoni F."/>
            <person name="Magnuson J."/>
            <person name="Mondo S."/>
            <person name="Nolan M."/>
            <person name="Ohm R."/>
            <person name="Pangilinan J."/>
            <person name="Park H.-J."/>
            <person name="Ramirez L."/>
            <person name="Alfaro M."/>
            <person name="Sun H."/>
            <person name="Tritt A."/>
            <person name="Yoshinaga Y."/>
            <person name="Zwiers L.-H."/>
            <person name="Turgeon B."/>
            <person name="Goodwin S."/>
            <person name="Spatafora J."/>
            <person name="Crous P."/>
            <person name="Grigoriev I."/>
        </authorList>
    </citation>
    <scope>NUCLEOTIDE SEQUENCE</scope>
    <source>
        <strain evidence="2">ATCC 16933</strain>
    </source>
</reference>
<feature type="region of interest" description="Disordered" evidence="1">
    <location>
        <begin position="274"/>
        <end position="307"/>
    </location>
</feature>
<proteinExistence type="predicted"/>
<name>A0A6A6PAJ7_9PEZI</name>
<organism evidence="2 3">
    <name type="scientific">Lineolata rhizophorae</name>
    <dbReference type="NCBI Taxonomy" id="578093"/>
    <lineage>
        <taxon>Eukaryota</taxon>
        <taxon>Fungi</taxon>
        <taxon>Dikarya</taxon>
        <taxon>Ascomycota</taxon>
        <taxon>Pezizomycotina</taxon>
        <taxon>Dothideomycetes</taxon>
        <taxon>Dothideomycetes incertae sedis</taxon>
        <taxon>Lineolatales</taxon>
        <taxon>Lineolataceae</taxon>
        <taxon>Lineolata</taxon>
    </lineage>
</organism>
<accession>A0A6A6PAJ7</accession>
<evidence type="ECO:0000256" key="1">
    <source>
        <dbReference type="SAM" id="MobiDB-lite"/>
    </source>
</evidence>
<evidence type="ECO:0000313" key="3">
    <source>
        <dbReference type="Proteomes" id="UP000799766"/>
    </source>
</evidence>